<reference evidence="2" key="1">
    <citation type="submission" date="2021-02" db="EMBL/GenBank/DDBJ databases">
        <authorList>
            <person name="Nowell W R."/>
        </authorList>
    </citation>
    <scope>NUCLEOTIDE SEQUENCE</scope>
    <source>
        <strain evidence="2">Ploen Becks lab</strain>
    </source>
</reference>
<dbReference type="Pfam" id="PF14529">
    <property type="entry name" value="Exo_endo_phos_2"/>
    <property type="match status" value="1"/>
</dbReference>
<dbReference type="AlphaFoldDB" id="A0A814JYB5"/>
<gene>
    <name evidence="2" type="ORF">OXX778_LOCUS18394</name>
</gene>
<keyword evidence="3" id="KW-1185">Reference proteome</keyword>
<dbReference type="InterPro" id="IPR052560">
    <property type="entry name" value="RdDP_mobile_element"/>
</dbReference>
<dbReference type="InterPro" id="IPR005135">
    <property type="entry name" value="Endo/exonuclease/phosphatase"/>
</dbReference>
<dbReference type="InterPro" id="IPR000477">
    <property type="entry name" value="RT_dom"/>
</dbReference>
<dbReference type="EMBL" id="CAJNOC010005086">
    <property type="protein sequence ID" value="CAF1041935.1"/>
    <property type="molecule type" value="Genomic_DNA"/>
</dbReference>
<feature type="non-terminal residue" evidence="2">
    <location>
        <position position="573"/>
    </location>
</feature>
<dbReference type="PANTHER" id="PTHR36688">
    <property type="entry name" value="ENDO/EXONUCLEASE/PHOSPHATASE DOMAIN-CONTAINING PROTEIN"/>
    <property type="match status" value="1"/>
</dbReference>
<name>A0A814JYB5_9BILA</name>
<dbReference type="OrthoDB" id="7474049at2759"/>
<dbReference type="Pfam" id="PF00078">
    <property type="entry name" value="RVT_1"/>
    <property type="match status" value="1"/>
</dbReference>
<proteinExistence type="predicted"/>
<dbReference type="GO" id="GO:0003824">
    <property type="term" value="F:catalytic activity"/>
    <property type="evidence" value="ECO:0007669"/>
    <property type="project" value="InterPro"/>
</dbReference>
<dbReference type="Proteomes" id="UP000663879">
    <property type="component" value="Unassembled WGS sequence"/>
</dbReference>
<organism evidence="2 3">
    <name type="scientific">Brachionus calyciflorus</name>
    <dbReference type="NCBI Taxonomy" id="104777"/>
    <lineage>
        <taxon>Eukaryota</taxon>
        <taxon>Metazoa</taxon>
        <taxon>Spiralia</taxon>
        <taxon>Gnathifera</taxon>
        <taxon>Rotifera</taxon>
        <taxon>Eurotatoria</taxon>
        <taxon>Monogononta</taxon>
        <taxon>Pseudotrocha</taxon>
        <taxon>Ploima</taxon>
        <taxon>Brachionidae</taxon>
        <taxon>Brachionus</taxon>
    </lineage>
</organism>
<dbReference type="PROSITE" id="PS50878">
    <property type="entry name" value="RT_POL"/>
    <property type="match status" value="1"/>
</dbReference>
<dbReference type="InterPro" id="IPR036691">
    <property type="entry name" value="Endo/exonu/phosph_ase_sf"/>
</dbReference>
<comment type="caution">
    <text evidence="2">The sequence shown here is derived from an EMBL/GenBank/DDBJ whole genome shotgun (WGS) entry which is preliminary data.</text>
</comment>
<dbReference type="PANTHER" id="PTHR36688:SF2">
    <property type="entry name" value="ENDONUCLEASE_EXONUCLEASE_PHOSPHATASE DOMAIN-CONTAINING PROTEIN"/>
    <property type="match status" value="1"/>
</dbReference>
<evidence type="ECO:0000259" key="1">
    <source>
        <dbReference type="PROSITE" id="PS50878"/>
    </source>
</evidence>
<protein>
    <recommendedName>
        <fullName evidence="1">Reverse transcriptase domain-containing protein</fullName>
    </recommendedName>
</protein>
<dbReference type="CDD" id="cd01650">
    <property type="entry name" value="RT_nLTR_like"/>
    <property type="match status" value="1"/>
</dbReference>
<dbReference type="Gene3D" id="3.60.10.10">
    <property type="entry name" value="Endonuclease/exonuclease/phosphatase"/>
    <property type="match status" value="1"/>
</dbReference>
<feature type="domain" description="Reverse transcriptase" evidence="1">
    <location>
        <begin position="444"/>
        <end position="573"/>
    </location>
</feature>
<accession>A0A814JYB5</accession>
<evidence type="ECO:0000313" key="2">
    <source>
        <dbReference type="EMBL" id="CAF1041935.1"/>
    </source>
</evidence>
<dbReference type="SUPFAM" id="SSF56219">
    <property type="entry name" value="DNase I-like"/>
    <property type="match status" value="1"/>
</dbReference>
<sequence length="573" mass="66056">MHCNCQSILNIEKISLIQDLIFRNNIEVVSLNETFLKPKDDFKLNGFNIYRADRIDKRGGGAALAIKKNIISKKIETPPNNELVGVEITTDNNSTLSIFSLYSSPKSHLDFNLLEFIFFNHPNSILLGDLNAKHQKWYCPRLNTKGKLLEAFLSKHNLQVLNSNKITYKRGKSILDLSICSNQITNNFINHTVIDRTIGDHQPTITSFSLNPTRCTKSYTKIISTIDQLEIEADLITKDIQSAIKNSTITYNVNSKCSNPKPIPQFLLKAIKFKNKLRRLYQKSNSAQHKKLFNMVERKIKRQLSNLKTDHFIDELNHISNFNPSNPKHWKTLQNFDQIEHNNEKLQEFKIKNLNEFTTDENTLANLFAHDLESIFNSKNDHEKNTYQTNPTSDTFEKITLKEMSEEIKNLNLKSAPGIDQITNKTIYNLPAIFLPRLLNLFNKSIESEHIPIKWKQSIITMIHKKGKPPDSTSSYRPISLLCCLIKLLERLINNKILIFIEKNNLLPEEQAGFRKKRCTQDHILRLNQSIIQGFNEKKITGAIFFDLEKAFDKVSHQGLIEKLKSIGLNSKL</sequence>
<evidence type="ECO:0000313" key="3">
    <source>
        <dbReference type="Proteomes" id="UP000663879"/>
    </source>
</evidence>